<keyword evidence="2" id="KW-1133">Transmembrane helix</keyword>
<name>A0A137STI1_9BACT</name>
<evidence type="ECO:0000313" key="3">
    <source>
        <dbReference type="EMBL" id="KXO15679.1"/>
    </source>
</evidence>
<reference evidence="3 4" key="1">
    <citation type="submission" date="2016-02" db="EMBL/GenBank/DDBJ databases">
        <authorList>
            <person name="Wen L."/>
            <person name="He K."/>
            <person name="Yang H."/>
        </authorList>
    </citation>
    <scope>NUCLEOTIDE SEQUENCE [LARGE SCALE GENOMIC DNA]</scope>
    <source>
        <strain evidence="3 4">GED7880</strain>
    </source>
</reference>
<dbReference type="EMBL" id="LTAG01000094">
    <property type="protein sequence ID" value="KXO15679.1"/>
    <property type="molecule type" value="Genomic_DNA"/>
</dbReference>
<accession>A0A137STI1</accession>
<feature type="region of interest" description="Disordered" evidence="1">
    <location>
        <begin position="47"/>
        <end position="77"/>
    </location>
</feature>
<feature type="transmembrane region" description="Helical" evidence="2">
    <location>
        <begin position="81"/>
        <end position="107"/>
    </location>
</feature>
<dbReference type="RefSeq" id="WP_155719892.1">
    <property type="nucleotide sequence ID" value="NZ_KQ965694.1"/>
</dbReference>
<evidence type="ECO:0008006" key="5">
    <source>
        <dbReference type="Google" id="ProtNLM"/>
    </source>
</evidence>
<comment type="caution">
    <text evidence="3">The sequence shown here is derived from an EMBL/GenBank/DDBJ whole genome shotgun (WGS) entry which is preliminary data.</text>
</comment>
<evidence type="ECO:0000313" key="4">
    <source>
        <dbReference type="Proteomes" id="UP000070093"/>
    </source>
</evidence>
<gene>
    <name evidence="3" type="ORF">HMPREF3202_01595</name>
</gene>
<dbReference type="STRING" id="28125.HMPREF3202_01595"/>
<organism evidence="3 4">
    <name type="scientific">Prevotella bivia</name>
    <dbReference type="NCBI Taxonomy" id="28125"/>
    <lineage>
        <taxon>Bacteria</taxon>
        <taxon>Pseudomonadati</taxon>
        <taxon>Bacteroidota</taxon>
        <taxon>Bacteroidia</taxon>
        <taxon>Bacteroidales</taxon>
        <taxon>Prevotellaceae</taxon>
        <taxon>Prevotella</taxon>
    </lineage>
</organism>
<feature type="compositionally biased region" description="Pro residues" evidence="1">
    <location>
        <begin position="58"/>
        <end position="70"/>
    </location>
</feature>
<dbReference type="Proteomes" id="UP000070093">
    <property type="component" value="Unassembled WGS sequence"/>
</dbReference>
<evidence type="ECO:0000256" key="2">
    <source>
        <dbReference type="SAM" id="Phobius"/>
    </source>
</evidence>
<dbReference type="PATRIC" id="fig|28125.4.peg.1583"/>
<evidence type="ECO:0000256" key="1">
    <source>
        <dbReference type="SAM" id="MobiDB-lite"/>
    </source>
</evidence>
<keyword evidence="2" id="KW-0812">Transmembrane</keyword>
<dbReference type="AlphaFoldDB" id="A0A137STI1"/>
<protein>
    <recommendedName>
        <fullName evidence="5">MJ0042 family finger-like domain protein</fullName>
    </recommendedName>
</protein>
<proteinExistence type="predicted"/>
<sequence>MQYEILCKHCHKKFAIESEGGETLRCKCPYCSNQLIVATPSAASPEEAIALPHEQPQPATPHQPVPPSAAPPHRKPTQRSLGVKVTIVFTILMAILLIGATILYFIFSAISQ</sequence>
<keyword evidence="2" id="KW-0472">Membrane</keyword>